<feature type="compositionally biased region" description="Low complexity" evidence="1">
    <location>
        <begin position="1"/>
        <end position="21"/>
    </location>
</feature>
<name>U6M883_EIMMA</name>
<feature type="region of interest" description="Disordered" evidence="1">
    <location>
        <begin position="1"/>
        <end position="64"/>
    </location>
</feature>
<dbReference type="RefSeq" id="XP_013337072.1">
    <property type="nucleotide sequence ID" value="XM_013481618.1"/>
</dbReference>
<gene>
    <name evidence="3" type="ORF">EMWEY_00030400</name>
</gene>
<dbReference type="InterPro" id="IPR049235">
    <property type="entry name" value="DUF6832"/>
</dbReference>
<sequence length="277" mass="30172">MLFRRSSSSRSSGRSRCSSSSNFYRPNKVSCKSSSNSNSSNNSNSSSNSSSTPRVFSSRPTDNLPNYYHEKLNKANSNPRTIIKLYRKHIREVDEPEYKWLPEMVPRLLYAMAALEYRSYHLLPTLLEHVEANIHRWRLPSACNMAICLALMGVGDNSGKQMQLASPIITSSSDSSSDSSSSSSSTLQPPAEFGRYLDAVGCSPFDKISLAFALAITNQYECGLIEGKEAESPIVLFIKKACEQVSNSSSSNSNSTISTSTSSSISTSSSSSSSSTN</sequence>
<organism evidence="3 4">
    <name type="scientific">Eimeria maxima</name>
    <name type="common">Coccidian parasite</name>
    <dbReference type="NCBI Taxonomy" id="5804"/>
    <lineage>
        <taxon>Eukaryota</taxon>
        <taxon>Sar</taxon>
        <taxon>Alveolata</taxon>
        <taxon>Apicomplexa</taxon>
        <taxon>Conoidasida</taxon>
        <taxon>Coccidia</taxon>
        <taxon>Eucoccidiorida</taxon>
        <taxon>Eimeriorina</taxon>
        <taxon>Eimeriidae</taxon>
        <taxon>Eimeria</taxon>
    </lineage>
</organism>
<evidence type="ECO:0000256" key="1">
    <source>
        <dbReference type="SAM" id="MobiDB-lite"/>
    </source>
</evidence>
<dbReference type="OrthoDB" id="429842at2759"/>
<dbReference type="AlphaFoldDB" id="U6M883"/>
<keyword evidence="4" id="KW-1185">Reference proteome</keyword>
<proteinExistence type="predicted"/>
<feature type="compositionally biased region" description="Low complexity" evidence="1">
    <location>
        <begin position="171"/>
        <end position="185"/>
    </location>
</feature>
<feature type="region of interest" description="Disordered" evidence="1">
    <location>
        <begin position="167"/>
        <end position="189"/>
    </location>
</feature>
<protein>
    <recommendedName>
        <fullName evidence="2">DUF6832 domain-containing protein</fullName>
    </recommendedName>
</protein>
<feature type="domain" description="DUF6832" evidence="2">
    <location>
        <begin position="54"/>
        <end position="101"/>
    </location>
</feature>
<reference evidence="3" key="2">
    <citation type="submission" date="2013-10" db="EMBL/GenBank/DDBJ databases">
        <authorList>
            <person name="Aslett M."/>
        </authorList>
    </citation>
    <scope>NUCLEOTIDE SEQUENCE [LARGE SCALE GENOMIC DNA]</scope>
    <source>
        <strain evidence="3">Weybridge</strain>
    </source>
</reference>
<evidence type="ECO:0000259" key="2">
    <source>
        <dbReference type="Pfam" id="PF20725"/>
    </source>
</evidence>
<feature type="region of interest" description="Disordered" evidence="1">
    <location>
        <begin position="246"/>
        <end position="277"/>
    </location>
</feature>
<dbReference type="VEuPathDB" id="ToxoDB:EMWEY_00030400"/>
<accession>U6M883</accession>
<dbReference type="Proteomes" id="UP000030763">
    <property type="component" value="Unassembled WGS sequence"/>
</dbReference>
<dbReference type="EMBL" id="HG721848">
    <property type="protein sequence ID" value="CDJ60422.1"/>
    <property type="molecule type" value="Genomic_DNA"/>
</dbReference>
<reference evidence="3" key="1">
    <citation type="submission" date="2013-10" db="EMBL/GenBank/DDBJ databases">
        <title>Genomic analysis of the causative agents of coccidiosis in chickens.</title>
        <authorList>
            <person name="Reid A.J."/>
            <person name="Blake D."/>
            <person name="Billington K."/>
            <person name="Browne H."/>
            <person name="Dunn M."/>
            <person name="Hung S."/>
            <person name="Kawahara F."/>
            <person name="Miranda-Saavedra D."/>
            <person name="Mourier T."/>
            <person name="Nagra H."/>
            <person name="Otto T.D."/>
            <person name="Rawlings N."/>
            <person name="Sanchez A."/>
            <person name="Sanders M."/>
            <person name="Subramaniam C."/>
            <person name="Tay Y."/>
            <person name="Dear P."/>
            <person name="Doerig C."/>
            <person name="Gruber A."/>
            <person name="Parkinson J."/>
            <person name="Shirley M."/>
            <person name="Wan K.L."/>
            <person name="Berriman M."/>
            <person name="Tomley F."/>
            <person name="Pain A."/>
        </authorList>
    </citation>
    <scope>NUCLEOTIDE SEQUENCE [LARGE SCALE GENOMIC DNA]</scope>
    <source>
        <strain evidence="3">Weybridge</strain>
    </source>
</reference>
<feature type="domain" description="DUF6832" evidence="2">
    <location>
        <begin position="103"/>
        <end position="156"/>
    </location>
</feature>
<dbReference type="GeneID" id="25337026"/>
<evidence type="ECO:0000313" key="3">
    <source>
        <dbReference type="EMBL" id="CDJ60422.1"/>
    </source>
</evidence>
<feature type="compositionally biased region" description="Polar residues" evidence="1">
    <location>
        <begin position="52"/>
        <end position="64"/>
    </location>
</feature>
<evidence type="ECO:0000313" key="4">
    <source>
        <dbReference type="Proteomes" id="UP000030763"/>
    </source>
</evidence>
<feature type="compositionally biased region" description="Low complexity" evidence="1">
    <location>
        <begin position="33"/>
        <end position="51"/>
    </location>
</feature>
<dbReference type="Pfam" id="PF20725">
    <property type="entry name" value="DUF6832"/>
    <property type="match status" value="2"/>
</dbReference>